<evidence type="ECO:0000313" key="9">
    <source>
        <dbReference type="Proteomes" id="UP000319824"/>
    </source>
</evidence>
<name>A0A559SR66_9HYPH</name>
<dbReference type="CDD" id="cd02218">
    <property type="entry name" value="cupin_PGI"/>
    <property type="match status" value="1"/>
</dbReference>
<sequence length="188" mass="21120">MLLPEGVLINGLTGEVSPDTGKYTKRLSELREVFQDRAELDRMVATEGDPVVYEVIEYKKEGSDLFFGTTTMEAGNVGGEYFMTRGHFHQRRDMGEVYYTQSGHGVLLLESRDGETRVVRMEPGVCAFIPPDWAHRSINVGTEKLVFVWVCNVEAGHDYGDILKRGMRKVVVDRDGADVIVDNPRYAA</sequence>
<dbReference type="GO" id="GO:0006096">
    <property type="term" value="P:glycolytic process"/>
    <property type="evidence" value="ECO:0007669"/>
    <property type="project" value="UniProtKB-UniPathway"/>
</dbReference>
<gene>
    <name evidence="8" type="ORF">BCL32_5119</name>
</gene>
<comment type="catalytic activity">
    <reaction evidence="6">
        <text>alpha-D-glucose 6-phosphate = beta-D-fructose 6-phosphate</text>
        <dbReference type="Rhea" id="RHEA:11816"/>
        <dbReference type="ChEBI" id="CHEBI:57634"/>
        <dbReference type="ChEBI" id="CHEBI:58225"/>
        <dbReference type="EC" id="5.3.1.9"/>
    </reaction>
</comment>
<evidence type="ECO:0000259" key="7">
    <source>
        <dbReference type="Pfam" id="PF06560"/>
    </source>
</evidence>
<dbReference type="UniPathway" id="UPA00109">
    <property type="reaction ID" value="UER00181"/>
</dbReference>
<protein>
    <recommendedName>
        <fullName evidence="3">glucose-6-phosphate isomerase</fullName>
        <ecNumber evidence="3">5.3.1.9</ecNumber>
    </recommendedName>
</protein>
<dbReference type="InterPro" id="IPR014710">
    <property type="entry name" value="RmlC-like_jellyroll"/>
</dbReference>
<comment type="pathway">
    <text evidence="1">Carbohydrate degradation; glycolysis; D-glyceraldehyde 3-phosphate and glycerone phosphate from D-glucose: step 2/4.</text>
</comment>
<reference evidence="8 9" key="1">
    <citation type="submission" date="2019-06" db="EMBL/GenBank/DDBJ databases">
        <title>Pac Bio to generate improved reference genome sequences for organisms with transposon mutant libraries (support for FEBA project).</title>
        <authorList>
            <person name="Blow M."/>
        </authorList>
    </citation>
    <scope>NUCLEOTIDE SEQUENCE [LARGE SCALE GENOMIC DNA]</scope>
    <source>
        <strain evidence="8 9">USDA 1844</strain>
    </source>
</reference>
<evidence type="ECO:0000256" key="4">
    <source>
        <dbReference type="ARBA" id="ARBA00022432"/>
    </source>
</evidence>
<evidence type="ECO:0000256" key="1">
    <source>
        <dbReference type="ARBA" id="ARBA00004926"/>
    </source>
</evidence>
<dbReference type="EMBL" id="VISO01000003">
    <property type="protein sequence ID" value="TVZ64848.1"/>
    <property type="molecule type" value="Genomic_DNA"/>
</dbReference>
<dbReference type="InterPro" id="IPR011051">
    <property type="entry name" value="RmlC_Cupin_sf"/>
</dbReference>
<proteinExistence type="inferred from homology"/>
<dbReference type="Gene3D" id="2.60.120.10">
    <property type="entry name" value="Jelly Rolls"/>
    <property type="match status" value="1"/>
</dbReference>
<dbReference type="RefSeq" id="WP_022716389.1">
    <property type="nucleotide sequence ID" value="NZ_ATTQ01000010.1"/>
</dbReference>
<comment type="similarity">
    <text evidence="2">Belongs to the archaeal-type GPI family.</text>
</comment>
<evidence type="ECO:0000256" key="5">
    <source>
        <dbReference type="ARBA" id="ARBA00023152"/>
    </source>
</evidence>
<dbReference type="GO" id="GO:0005737">
    <property type="term" value="C:cytoplasm"/>
    <property type="evidence" value="ECO:0007669"/>
    <property type="project" value="InterPro"/>
</dbReference>
<keyword evidence="5" id="KW-0324">Glycolysis</keyword>
<keyword evidence="8" id="KW-0413">Isomerase</keyword>
<dbReference type="InterPro" id="IPR010551">
    <property type="entry name" value="G6P_isomerase_prok"/>
</dbReference>
<organism evidence="8 9">
    <name type="scientific">Rhizobium mongolense USDA 1844</name>
    <dbReference type="NCBI Taxonomy" id="1079460"/>
    <lineage>
        <taxon>Bacteria</taxon>
        <taxon>Pseudomonadati</taxon>
        <taxon>Pseudomonadota</taxon>
        <taxon>Alphaproteobacteria</taxon>
        <taxon>Hyphomicrobiales</taxon>
        <taxon>Rhizobiaceae</taxon>
        <taxon>Rhizobium/Agrobacterium group</taxon>
        <taxon>Rhizobium</taxon>
    </lineage>
</organism>
<evidence type="ECO:0000256" key="3">
    <source>
        <dbReference type="ARBA" id="ARBA00011952"/>
    </source>
</evidence>
<evidence type="ECO:0000256" key="2">
    <source>
        <dbReference type="ARBA" id="ARBA00006542"/>
    </source>
</evidence>
<dbReference type="GO" id="GO:0006094">
    <property type="term" value="P:gluconeogenesis"/>
    <property type="evidence" value="ECO:0007669"/>
    <property type="project" value="UniProtKB-KW"/>
</dbReference>
<keyword evidence="4" id="KW-0312">Gluconeogenesis</keyword>
<dbReference type="AlphaFoldDB" id="A0A559SR66"/>
<evidence type="ECO:0000256" key="6">
    <source>
        <dbReference type="ARBA" id="ARBA00029321"/>
    </source>
</evidence>
<dbReference type="Pfam" id="PF06560">
    <property type="entry name" value="GPI"/>
    <property type="match status" value="1"/>
</dbReference>
<dbReference type="EC" id="5.3.1.9" evidence="3"/>
<dbReference type="Proteomes" id="UP000319824">
    <property type="component" value="Unassembled WGS sequence"/>
</dbReference>
<accession>A0A559SR66</accession>
<dbReference type="SUPFAM" id="SSF51182">
    <property type="entry name" value="RmlC-like cupins"/>
    <property type="match status" value="1"/>
</dbReference>
<comment type="caution">
    <text evidence="8">The sequence shown here is derived from an EMBL/GenBank/DDBJ whole genome shotgun (WGS) entry which is preliminary data.</text>
</comment>
<evidence type="ECO:0000313" key="8">
    <source>
        <dbReference type="EMBL" id="TVZ64848.1"/>
    </source>
</evidence>
<feature type="domain" description="Glucose-6-phosphate isomerase prokaryote" evidence="7">
    <location>
        <begin position="25"/>
        <end position="177"/>
    </location>
</feature>
<dbReference type="GO" id="GO:0004347">
    <property type="term" value="F:glucose-6-phosphate isomerase activity"/>
    <property type="evidence" value="ECO:0007669"/>
    <property type="project" value="UniProtKB-EC"/>
</dbReference>